<dbReference type="Gene3D" id="3.40.50.150">
    <property type="entry name" value="Vaccinia Virus protein VP39"/>
    <property type="match status" value="1"/>
</dbReference>
<organism evidence="1 2">
    <name type="scientific">Fructilactobacillus hinvesii</name>
    <dbReference type="NCBI Taxonomy" id="2940300"/>
    <lineage>
        <taxon>Bacteria</taxon>
        <taxon>Bacillati</taxon>
        <taxon>Bacillota</taxon>
        <taxon>Bacilli</taxon>
        <taxon>Lactobacillales</taxon>
        <taxon>Lactobacillaceae</taxon>
        <taxon>Fructilactobacillus</taxon>
    </lineage>
</organism>
<dbReference type="GO" id="GO:0032259">
    <property type="term" value="P:methylation"/>
    <property type="evidence" value="ECO:0007669"/>
    <property type="project" value="UniProtKB-KW"/>
</dbReference>
<gene>
    <name evidence="1" type="ORF">M3M39_04180</name>
</gene>
<proteinExistence type="predicted"/>
<keyword evidence="2" id="KW-1185">Reference proteome</keyword>
<dbReference type="CDD" id="cd02440">
    <property type="entry name" value="AdoMet_MTases"/>
    <property type="match status" value="1"/>
</dbReference>
<dbReference type="EMBL" id="CP097118">
    <property type="protein sequence ID" value="USS87327.1"/>
    <property type="molecule type" value="Genomic_DNA"/>
</dbReference>
<dbReference type="InterPro" id="IPR010719">
    <property type="entry name" value="MnmM_MeTrfase"/>
</dbReference>
<reference evidence="1" key="1">
    <citation type="submission" date="2022-05" db="EMBL/GenBank/DDBJ databases">
        <authorList>
            <person name="Oliphant S.A."/>
            <person name="Watson-Haigh N.S."/>
            <person name="Sumby K.M."/>
            <person name="Gardner J.M."/>
            <person name="Jiranek V."/>
        </authorList>
    </citation>
    <scope>NUCLEOTIDE SEQUENCE</scope>
    <source>
        <strain evidence="1">KI11_C11</strain>
    </source>
</reference>
<accession>A0ABY5BQJ8</accession>
<dbReference type="PANTHER" id="PTHR35276:SF1">
    <property type="entry name" value="TRNA (MNM(5)S(2)U34)-METHYLTRANSFERASE, CHLOROPLASTIC"/>
    <property type="match status" value="1"/>
</dbReference>
<dbReference type="InterPro" id="IPR029063">
    <property type="entry name" value="SAM-dependent_MTases_sf"/>
</dbReference>
<keyword evidence="1" id="KW-0489">Methyltransferase</keyword>
<evidence type="ECO:0000313" key="1">
    <source>
        <dbReference type="EMBL" id="USS87327.1"/>
    </source>
</evidence>
<dbReference type="Pfam" id="PF06962">
    <property type="entry name" value="rRNA_methylase"/>
    <property type="match status" value="1"/>
</dbReference>
<sequence>MKLQSALNFSHTLLEQIVQPGDVVVDATAGMGHDSLKLAQLVGPRGHVYSFDIQAPAVSATKNRLQEAGYHNATVVQLGHEHLDQVVTTPIKSAIFNLGYLPTGDHQIITQPVTTITALQKCAELLQPTGAIIVVCYYGHPGGVSEKEQVLEWAQQLPQQSFNVLQYQFINQVHQPPFLLAIQKR</sequence>
<dbReference type="PANTHER" id="PTHR35276">
    <property type="entry name" value="S-ADENOSYL-L-METHIONINE-DEPENDENT METHYLTRANSFERASES SUPERFAMILY PROTEIN"/>
    <property type="match status" value="1"/>
</dbReference>
<dbReference type="SUPFAM" id="SSF53335">
    <property type="entry name" value="S-adenosyl-L-methionine-dependent methyltransferases"/>
    <property type="match status" value="1"/>
</dbReference>
<protein>
    <submittedName>
        <fullName evidence="1">Methyltransferase domain-containing protein</fullName>
    </submittedName>
</protein>
<dbReference type="GO" id="GO:0008168">
    <property type="term" value="F:methyltransferase activity"/>
    <property type="evidence" value="ECO:0007669"/>
    <property type="project" value="UniProtKB-KW"/>
</dbReference>
<dbReference type="RefSeq" id="WP_252796625.1">
    <property type="nucleotide sequence ID" value="NZ_CP097118.1"/>
</dbReference>
<evidence type="ECO:0000313" key="2">
    <source>
        <dbReference type="Proteomes" id="UP001057025"/>
    </source>
</evidence>
<name>A0ABY5BQJ8_9LACO</name>
<keyword evidence="1" id="KW-0808">Transferase</keyword>
<dbReference type="Proteomes" id="UP001057025">
    <property type="component" value="Chromosome"/>
</dbReference>